<feature type="domain" description="Importin N-terminal" evidence="6">
    <location>
        <begin position="38"/>
        <end position="110"/>
    </location>
</feature>
<reference evidence="8" key="3">
    <citation type="submission" date="2025-08" db="UniProtKB">
        <authorList>
            <consortium name="RefSeq"/>
        </authorList>
    </citation>
    <scope>IDENTIFICATION</scope>
    <source>
        <strain evidence="8">CBS 342.82</strain>
    </source>
</reference>
<dbReference type="GO" id="GO:0005635">
    <property type="term" value="C:nuclear envelope"/>
    <property type="evidence" value="ECO:0007669"/>
    <property type="project" value="TreeGrafter"/>
</dbReference>
<evidence type="ECO:0000313" key="7">
    <source>
        <dbReference type="Proteomes" id="UP000504637"/>
    </source>
</evidence>
<feature type="compositionally biased region" description="Low complexity" evidence="5">
    <location>
        <begin position="963"/>
        <end position="980"/>
    </location>
</feature>
<evidence type="ECO:0000313" key="8">
    <source>
        <dbReference type="RefSeq" id="XP_033455243.1"/>
    </source>
</evidence>
<dbReference type="Pfam" id="PF03810">
    <property type="entry name" value="IBN_N"/>
    <property type="match status" value="1"/>
</dbReference>
<sequence>MASFSIEVPGEANPLTTNTLIHVLRAATSRDQAQIQTGTKQIQQWETSSGFYRYLQDAFLDYSLPFELRSLAIIQLKNGIDKYWRKTARNAVSANDKDVIRARLAQSILDEPDHRLALQVALVIAKVSRYEFPSSWPDALTGFVNVVRSPETPSLRLARALLALLRIVKELSTARLQQSKQALQTATPEIVAVVGTAYARMFDSWLKNPTLEEMQLTLLAIKLLRRLLVNCYENPNHDQDVISFWSMTMQHLSSLIAFRRAHASQLGAELLLLVEKHILQLAKLHYTMAKENATAFALLPDSLSLANAYWGLVKDYGTLISSPDAVTTAITSAKKGTHGDVDHRSFDENVALRGLLLIRACVQMVWHPAQSFKHRTAEGKEEKRRAVELIKTSLLTEAFVRDALETVVFKLFVFRASELQVWGESAEEWEQREEGSGNDWEFAVRPCAEKLFLDLSINYKEIIVDPLLSVVASITSSSNHDVLFKDSIYSAVGLAASVLQEKLDFDAFIRDVLVLEIQNQGPGCHILRRRVAIVLGQWISVRVAETSKTLVYEIYQHLLDSEDRINDLVVRITAGRHLANVANDWEFQPEQFLPYATNILTRLLRLINEVELPETKLAIVNTVSIIVERLDHHIIPYAEGIVNLLPALWEQSEDEHLMRQAILTILTRLINAMRSASLPLHSMVLPIIGGALQPDTDEAIYLLEDALELLGSVLAQTPDEAASPELLGLLPRLYPIFELGTETLGKALEITDSYLILAPSFILSDEIRPSLLKSLTELFGEVKAHVNGPVCSIIEGMIRVAHKLGGEAAVAQVASDLIQCGLLPKLLVGLHGSWTAHCTTGPRAKTALVDGIVETEYFSILARLILGSPETFCRVCESASPSAASNNNNNDPSSSPLEQTMKWFLEELFSHFQSVSDPSRRKLLCLALTKLLVTNHPFILVNLQSLMTVWTDVITELREDDNPSSSSAMDPTSSSPTASGTAGGDFRALESPEDIRRRNLMMTDEVHTVNTAASVQGHLRQVVNGTPGGEAGFQERWLVNVDRDVLAGFMALGVL</sequence>
<evidence type="ECO:0000256" key="4">
    <source>
        <dbReference type="ARBA" id="ARBA00023242"/>
    </source>
</evidence>
<dbReference type="InterPro" id="IPR016024">
    <property type="entry name" value="ARM-type_fold"/>
</dbReference>
<evidence type="ECO:0000256" key="1">
    <source>
        <dbReference type="ARBA" id="ARBA00004123"/>
    </source>
</evidence>
<gene>
    <name evidence="8" type="ORF">K489DRAFT_365291</name>
</gene>
<dbReference type="AlphaFoldDB" id="A0A6J3LUA8"/>
<dbReference type="GeneID" id="54360519"/>
<dbReference type="InterPro" id="IPR011989">
    <property type="entry name" value="ARM-like"/>
</dbReference>
<dbReference type="PROSITE" id="PS50166">
    <property type="entry name" value="IMPORTIN_B_NT"/>
    <property type="match status" value="1"/>
</dbReference>
<dbReference type="FunFam" id="1.25.10.10:FF:000362">
    <property type="entry name" value="Importin 11, putative"/>
    <property type="match status" value="1"/>
</dbReference>
<name>A0A6J3LUA8_9PEZI</name>
<keyword evidence="3" id="KW-0813">Transport</keyword>
<evidence type="ECO:0000259" key="6">
    <source>
        <dbReference type="PROSITE" id="PS50166"/>
    </source>
</evidence>
<dbReference type="Proteomes" id="UP000504637">
    <property type="component" value="Unplaced"/>
</dbReference>
<accession>A0A6J3LUA8</accession>
<dbReference type="Pfam" id="PF25758">
    <property type="entry name" value="TPR_IPO11"/>
    <property type="match status" value="1"/>
</dbReference>
<evidence type="ECO:0000256" key="3">
    <source>
        <dbReference type="ARBA" id="ARBA00022448"/>
    </source>
</evidence>
<evidence type="ECO:0000256" key="2">
    <source>
        <dbReference type="ARBA" id="ARBA00007991"/>
    </source>
</evidence>
<evidence type="ECO:0000256" key="5">
    <source>
        <dbReference type="SAM" id="MobiDB-lite"/>
    </source>
</evidence>
<dbReference type="GO" id="GO:0005829">
    <property type="term" value="C:cytosol"/>
    <property type="evidence" value="ECO:0007669"/>
    <property type="project" value="TreeGrafter"/>
</dbReference>
<dbReference type="PANTHER" id="PTHR10997:SF7">
    <property type="entry name" value="IMPORTIN-11"/>
    <property type="match status" value="1"/>
</dbReference>
<dbReference type="RefSeq" id="XP_033455243.1">
    <property type="nucleotide sequence ID" value="XM_033602719.1"/>
</dbReference>
<dbReference type="OrthoDB" id="361693at2759"/>
<reference evidence="8" key="1">
    <citation type="submission" date="2020-01" db="EMBL/GenBank/DDBJ databases">
        <authorList>
            <consortium name="DOE Joint Genome Institute"/>
            <person name="Haridas S."/>
            <person name="Albert R."/>
            <person name="Binder M."/>
            <person name="Bloem J."/>
            <person name="Labutti K."/>
            <person name="Salamov A."/>
            <person name="Andreopoulos B."/>
            <person name="Baker S.E."/>
            <person name="Barry K."/>
            <person name="Bills G."/>
            <person name="Bluhm B.H."/>
            <person name="Cannon C."/>
            <person name="Castanera R."/>
            <person name="Culley D.E."/>
            <person name="Daum C."/>
            <person name="Ezra D."/>
            <person name="Gonzalez J.B."/>
            <person name="Henrissat B."/>
            <person name="Kuo A."/>
            <person name="Liang C."/>
            <person name="Lipzen A."/>
            <person name="Lutzoni F."/>
            <person name="Magnuson J."/>
            <person name="Mondo S."/>
            <person name="Nolan M."/>
            <person name="Ohm R."/>
            <person name="Pangilinan J."/>
            <person name="Park H.-J."/>
            <person name="Ramirez L."/>
            <person name="Alfaro M."/>
            <person name="Sun H."/>
            <person name="Tritt A."/>
            <person name="Yoshinaga Y."/>
            <person name="Zwiers L.-H."/>
            <person name="Turgeon B.G."/>
            <person name="Goodwin S.B."/>
            <person name="Spatafora J.W."/>
            <person name="Crous P.W."/>
            <person name="Grigoriev I.V."/>
        </authorList>
    </citation>
    <scope>NUCLEOTIDE SEQUENCE</scope>
    <source>
        <strain evidence="8">CBS 342.82</strain>
    </source>
</reference>
<keyword evidence="7" id="KW-1185">Reference proteome</keyword>
<dbReference type="SUPFAM" id="SSF48371">
    <property type="entry name" value="ARM repeat"/>
    <property type="match status" value="1"/>
</dbReference>
<keyword evidence="4" id="KW-0539">Nucleus</keyword>
<dbReference type="GO" id="GO:0031267">
    <property type="term" value="F:small GTPase binding"/>
    <property type="evidence" value="ECO:0007669"/>
    <property type="project" value="InterPro"/>
</dbReference>
<comment type="subcellular location">
    <subcellularLocation>
        <location evidence="1">Nucleus</location>
    </subcellularLocation>
</comment>
<reference evidence="8" key="2">
    <citation type="submission" date="2020-04" db="EMBL/GenBank/DDBJ databases">
        <authorList>
            <consortium name="NCBI Genome Project"/>
        </authorList>
    </citation>
    <scope>NUCLEOTIDE SEQUENCE</scope>
    <source>
        <strain evidence="8">CBS 342.82</strain>
    </source>
</reference>
<dbReference type="Gene3D" id="1.25.10.10">
    <property type="entry name" value="Leucine-rich Repeat Variant"/>
    <property type="match status" value="1"/>
</dbReference>
<organism evidence="8">
    <name type="scientific">Dissoconium aciculare CBS 342.82</name>
    <dbReference type="NCBI Taxonomy" id="1314786"/>
    <lineage>
        <taxon>Eukaryota</taxon>
        <taxon>Fungi</taxon>
        <taxon>Dikarya</taxon>
        <taxon>Ascomycota</taxon>
        <taxon>Pezizomycotina</taxon>
        <taxon>Dothideomycetes</taxon>
        <taxon>Dothideomycetidae</taxon>
        <taxon>Mycosphaerellales</taxon>
        <taxon>Dissoconiaceae</taxon>
        <taxon>Dissoconium</taxon>
    </lineage>
</organism>
<dbReference type="SMART" id="SM00913">
    <property type="entry name" value="IBN_N"/>
    <property type="match status" value="1"/>
</dbReference>
<comment type="similarity">
    <text evidence="2">Belongs to the importin beta family.</text>
</comment>
<proteinExistence type="inferred from homology"/>
<protein>
    <submittedName>
        <fullName evidence="8">ARM repeat-containing protein</fullName>
    </submittedName>
</protein>
<feature type="region of interest" description="Disordered" evidence="5">
    <location>
        <begin position="959"/>
        <end position="989"/>
    </location>
</feature>
<dbReference type="GO" id="GO:0006606">
    <property type="term" value="P:protein import into nucleus"/>
    <property type="evidence" value="ECO:0007669"/>
    <property type="project" value="TreeGrafter"/>
</dbReference>
<dbReference type="PANTHER" id="PTHR10997">
    <property type="entry name" value="IMPORTIN-7, 8, 11"/>
    <property type="match status" value="1"/>
</dbReference>
<dbReference type="InterPro" id="IPR001494">
    <property type="entry name" value="Importin-beta_N"/>
</dbReference>
<dbReference type="InterPro" id="IPR058669">
    <property type="entry name" value="TPR_IPO7/11-like"/>
</dbReference>